<evidence type="ECO:0000259" key="12">
    <source>
        <dbReference type="PROSITE" id="PS00463"/>
    </source>
</evidence>
<organism evidence="13 14">
    <name type="scientific">Neonectria ditissima</name>
    <dbReference type="NCBI Taxonomy" id="78410"/>
    <lineage>
        <taxon>Eukaryota</taxon>
        <taxon>Fungi</taxon>
        <taxon>Dikarya</taxon>
        <taxon>Ascomycota</taxon>
        <taxon>Pezizomycotina</taxon>
        <taxon>Sordariomycetes</taxon>
        <taxon>Hypocreomycetidae</taxon>
        <taxon>Hypocreales</taxon>
        <taxon>Nectriaceae</taxon>
        <taxon>Neonectria</taxon>
    </lineage>
</organism>
<feature type="region of interest" description="Disordered" evidence="11">
    <location>
        <begin position="526"/>
        <end position="550"/>
    </location>
</feature>
<keyword evidence="3" id="KW-0862">Zinc</keyword>
<reference evidence="13 14" key="1">
    <citation type="submission" date="2015-09" db="EMBL/GenBank/DDBJ databases">
        <title>Draft genome of a European isolate of the apple canker pathogen Neonectria ditissima.</title>
        <authorList>
            <person name="Gomez-Cortecero A."/>
            <person name="Harrison R.J."/>
            <person name="Armitage A.D."/>
        </authorList>
    </citation>
    <scope>NUCLEOTIDE SEQUENCE [LARGE SCALE GENOMIC DNA]</scope>
    <source>
        <strain evidence="13 14">R09/05</strain>
    </source>
</reference>
<comment type="caution">
    <text evidence="13">The sequence shown here is derived from an EMBL/GenBank/DDBJ whole genome shotgun (WGS) entry which is preliminary data.</text>
</comment>
<gene>
    <name evidence="13" type="ORF">AK830_g3343</name>
</gene>
<dbReference type="GO" id="GO:0008270">
    <property type="term" value="F:zinc ion binding"/>
    <property type="evidence" value="ECO:0007669"/>
    <property type="project" value="InterPro"/>
</dbReference>
<name>A0A0P7AZR0_9HYPO</name>
<dbReference type="GO" id="GO:0000981">
    <property type="term" value="F:DNA-binding transcription factor activity, RNA polymerase II-specific"/>
    <property type="evidence" value="ECO:0007669"/>
    <property type="project" value="InterPro"/>
</dbReference>
<evidence type="ECO:0000313" key="13">
    <source>
        <dbReference type="EMBL" id="KPM43227.1"/>
    </source>
</evidence>
<keyword evidence="14" id="KW-1185">Reference proteome</keyword>
<evidence type="ECO:0000256" key="8">
    <source>
        <dbReference type="ARBA" id="ARBA00038134"/>
    </source>
</evidence>
<dbReference type="PROSITE" id="PS00463">
    <property type="entry name" value="ZN2_CY6_FUNGAL_1"/>
    <property type="match status" value="1"/>
</dbReference>
<dbReference type="InterPro" id="IPR001138">
    <property type="entry name" value="Zn2Cys6_DnaBD"/>
</dbReference>
<protein>
    <recommendedName>
        <fullName evidence="9">Transcriptional activator of proteases prtT</fullName>
    </recommendedName>
    <alternativeName>
        <fullName evidence="10">Zn(2)-C6 zinc finger-containing protein prtT</fullName>
    </alternativeName>
</protein>
<keyword evidence="4" id="KW-0805">Transcription regulation</keyword>
<evidence type="ECO:0000256" key="2">
    <source>
        <dbReference type="ARBA" id="ARBA00022723"/>
    </source>
</evidence>
<keyword evidence="5" id="KW-0238">DNA-binding</keyword>
<dbReference type="STRING" id="78410.A0A0P7AZR0"/>
<accession>A0A0P7AZR0</accession>
<sequence length="580" mass="65172">MPLSQNRTPHEELDGAEFSHQSHFGNLGNTDIALPASETAAGKKRRRRILSCETCRKIKCRCEYEQGSQICSRCRSLRITCLKPGDDAPAGQNSDASTCQDVDQRTTQADNVRFIQRHTNFIQIEDARELAEQGKTLQDSSPFLHAVLCLHAMKSSPHGHPYEHLHRQVYEKVRSMLGQVVLATPLRMQELLGTLIMSVFASSPTQGPEYIDSWHLTSICAQQFMLSTELSEIVNRVSSQSSLVDDQRTMRTWANVCLGHLHWATATGRHSVIPEEYILQSKVLLSFARATISDAVLYAQILLFSDFLACNSSCQDGHFAQWKKDWGYLWDLPAAGMMKLGYHIAPLILAQRRVQDLHCEIHDALPISLQLDINPPTAASSRGKDLGPPDSSHKVKAETLRNRVTSLAIKLLQEFLEEASRSTDRYPDFCLVAITYAIHLIQQHTDMPYQPPEKEKLLEDLVRIQAMCASGTLSKQISVLVEGAIRTVQGKVSSTQHLKVPWLENNVTLARLDEPHVDRDSRLEVLRQGSQTRKNPNDKEAGQTQAASQSPEAMFMNITWEMESFFSGGYLDMAQIWNGE</sequence>
<feature type="domain" description="Zn(2)-C6 fungal-type" evidence="12">
    <location>
        <begin position="51"/>
        <end position="81"/>
    </location>
</feature>
<evidence type="ECO:0000256" key="11">
    <source>
        <dbReference type="SAM" id="MobiDB-lite"/>
    </source>
</evidence>
<keyword evidence="6" id="KW-0804">Transcription</keyword>
<dbReference type="GO" id="GO:0005634">
    <property type="term" value="C:nucleus"/>
    <property type="evidence" value="ECO:0007669"/>
    <property type="project" value="UniProtKB-SubCell"/>
</dbReference>
<dbReference type="EMBL" id="LKCW01000036">
    <property type="protein sequence ID" value="KPM43227.1"/>
    <property type="molecule type" value="Genomic_DNA"/>
</dbReference>
<evidence type="ECO:0000256" key="6">
    <source>
        <dbReference type="ARBA" id="ARBA00023163"/>
    </source>
</evidence>
<keyword evidence="2" id="KW-0479">Metal-binding</keyword>
<dbReference type="SUPFAM" id="SSF57701">
    <property type="entry name" value="Zn2/Cys6 DNA-binding domain"/>
    <property type="match status" value="1"/>
</dbReference>
<evidence type="ECO:0000256" key="4">
    <source>
        <dbReference type="ARBA" id="ARBA00023015"/>
    </source>
</evidence>
<evidence type="ECO:0000256" key="9">
    <source>
        <dbReference type="ARBA" id="ARBA00041135"/>
    </source>
</evidence>
<evidence type="ECO:0000313" key="14">
    <source>
        <dbReference type="Proteomes" id="UP000050424"/>
    </source>
</evidence>
<keyword evidence="7" id="KW-0539">Nucleus</keyword>
<dbReference type="PANTHER" id="PTHR31845">
    <property type="entry name" value="FINGER DOMAIN PROTEIN, PUTATIVE-RELATED"/>
    <property type="match status" value="1"/>
</dbReference>
<evidence type="ECO:0000256" key="7">
    <source>
        <dbReference type="ARBA" id="ARBA00023242"/>
    </source>
</evidence>
<evidence type="ECO:0000256" key="5">
    <source>
        <dbReference type="ARBA" id="ARBA00023125"/>
    </source>
</evidence>
<proteinExistence type="inferred from homology"/>
<evidence type="ECO:0000256" key="3">
    <source>
        <dbReference type="ARBA" id="ARBA00022833"/>
    </source>
</evidence>
<evidence type="ECO:0000256" key="1">
    <source>
        <dbReference type="ARBA" id="ARBA00004123"/>
    </source>
</evidence>
<dbReference type="AlphaFoldDB" id="A0A0P7AZR0"/>
<dbReference type="InterPro" id="IPR051089">
    <property type="entry name" value="prtT"/>
</dbReference>
<comment type="subcellular location">
    <subcellularLocation>
        <location evidence="1">Nucleus</location>
    </subcellularLocation>
</comment>
<dbReference type="Proteomes" id="UP000050424">
    <property type="component" value="Unassembled WGS sequence"/>
</dbReference>
<dbReference type="GO" id="GO:0000976">
    <property type="term" value="F:transcription cis-regulatory region binding"/>
    <property type="evidence" value="ECO:0007669"/>
    <property type="project" value="TreeGrafter"/>
</dbReference>
<dbReference type="OrthoDB" id="2595934at2759"/>
<dbReference type="PANTHER" id="PTHR31845:SF34">
    <property type="entry name" value="TRANSCRIPTIONAL ACTIVATOR OF PROTEASES PRTT"/>
    <property type="match status" value="1"/>
</dbReference>
<comment type="similarity">
    <text evidence="8">Belongs to the prtT family.</text>
</comment>
<dbReference type="InterPro" id="IPR036864">
    <property type="entry name" value="Zn2-C6_fun-type_DNA-bd_sf"/>
</dbReference>
<evidence type="ECO:0000256" key="10">
    <source>
        <dbReference type="ARBA" id="ARBA00042461"/>
    </source>
</evidence>